<dbReference type="OrthoDB" id="5145920at2"/>
<dbReference type="AlphaFoldDB" id="A0A372LXX4"/>
<comment type="caution">
    <text evidence="3">The sequence shown here is derived from an EMBL/GenBank/DDBJ whole genome shotgun (WGS) entry which is preliminary data.</text>
</comment>
<dbReference type="Proteomes" id="UP000263094">
    <property type="component" value="Unassembled WGS sequence"/>
</dbReference>
<feature type="compositionally biased region" description="Low complexity" evidence="2">
    <location>
        <begin position="7"/>
        <end position="18"/>
    </location>
</feature>
<dbReference type="EMBL" id="QUAK01000194">
    <property type="protein sequence ID" value="RFU83516.1"/>
    <property type="molecule type" value="Genomic_DNA"/>
</dbReference>
<dbReference type="InterPro" id="IPR010298">
    <property type="entry name" value="YacP-like"/>
</dbReference>
<evidence type="ECO:0000313" key="4">
    <source>
        <dbReference type="Proteomes" id="UP000263094"/>
    </source>
</evidence>
<protein>
    <submittedName>
        <fullName evidence="3">RNA-binding protein</fullName>
    </submittedName>
</protein>
<dbReference type="PANTHER" id="PTHR34547">
    <property type="entry name" value="YACP-LIKE NYN DOMAIN PROTEIN"/>
    <property type="match status" value="1"/>
</dbReference>
<dbReference type="PANTHER" id="PTHR34547:SF1">
    <property type="entry name" value="YACP-LIKE NYN DOMAIN PROTEIN"/>
    <property type="match status" value="1"/>
</dbReference>
<dbReference type="Pfam" id="PF05991">
    <property type="entry name" value="NYN_YacP"/>
    <property type="match status" value="1"/>
</dbReference>
<feature type="coiled-coil region" evidence="1">
    <location>
        <begin position="133"/>
        <end position="199"/>
    </location>
</feature>
<proteinExistence type="predicted"/>
<keyword evidence="4" id="KW-1185">Reference proteome</keyword>
<keyword evidence="1" id="KW-0175">Coiled coil</keyword>
<evidence type="ECO:0000256" key="2">
    <source>
        <dbReference type="SAM" id="MobiDB-lite"/>
    </source>
</evidence>
<name>A0A372LXX4_9ACTN</name>
<sequence length="453" mass="48327">MVEASNGAEPADAAGEAAESLDRPLPEGVRRRVVGIVSDGFGGLTVSELPAQLRQYARFTPNRRLKFAGNAMAAAVESDALFRQRIGERFKESQAELAAALESGTPPPAADPLDVAAAAYVLRPTGWVKLVAAAGEEAQRADAERAEDETRAELQRLRAELAEARAAAKADTERLRGDLDAARKEAESLHRKLRAAHSDIKRGEAALRKAAAETEAVRTEGQARLSAAESEGRRLKARLGEAEAALEASRKAVREGRSMEDMRVRLLLDTVLEASQGLRRELALPPVSVRPAETVDAVEPGRMTPKDIAARALSENDPAILDQLLALPQAHLVVDGYNVTKTGYPTMPLEKQRLRLLGSLSGLAAQTGAEVTCVFDGAELAAPVLLAPPRGVRVLFSKPGVTADELIRQLVRAEPPGRPVTVVSTDREVADGIARAGARPVASAVLLKRLSRN</sequence>
<organism evidence="3 4">
    <name type="scientific">Streptomyces triticagri</name>
    <dbReference type="NCBI Taxonomy" id="2293568"/>
    <lineage>
        <taxon>Bacteria</taxon>
        <taxon>Bacillati</taxon>
        <taxon>Actinomycetota</taxon>
        <taxon>Actinomycetes</taxon>
        <taxon>Kitasatosporales</taxon>
        <taxon>Streptomycetaceae</taxon>
        <taxon>Streptomyces</taxon>
    </lineage>
</organism>
<dbReference type="RefSeq" id="WP_128558677.1">
    <property type="nucleotide sequence ID" value="NZ_QUAK01000194.1"/>
</dbReference>
<gene>
    <name evidence="3" type="ORF">DY218_26750</name>
</gene>
<evidence type="ECO:0000313" key="3">
    <source>
        <dbReference type="EMBL" id="RFU83516.1"/>
    </source>
</evidence>
<feature type="region of interest" description="Disordered" evidence="2">
    <location>
        <begin position="1"/>
        <end position="23"/>
    </location>
</feature>
<evidence type="ECO:0000256" key="1">
    <source>
        <dbReference type="SAM" id="Coils"/>
    </source>
</evidence>
<accession>A0A372LXX4</accession>
<reference evidence="3 4" key="1">
    <citation type="submission" date="2018-08" db="EMBL/GenBank/DDBJ databases">
        <title>Isolation, diversity and antifungal activity of Actinobacteria from wheat.</title>
        <authorList>
            <person name="Han C."/>
        </authorList>
    </citation>
    <scope>NUCLEOTIDE SEQUENCE [LARGE SCALE GENOMIC DNA]</scope>
    <source>
        <strain evidence="3 4">NEAU-YY421</strain>
    </source>
</reference>